<dbReference type="SUPFAM" id="SSF52833">
    <property type="entry name" value="Thioredoxin-like"/>
    <property type="match status" value="1"/>
</dbReference>
<dbReference type="EMBL" id="LN736367">
    <property type="protein sequence ID" value="CEP63427.1"/>
    <property type="molecule type" value="Genomic_DNA"/>
</dbReference>
<comment type="similarity">
    <text evidence="1">Belongs to the protein disulfide isomerase family.</text>
</comment>
<dbReference type="InterPro" id="IPR013766">
    <property type="entry name" value="Thioredoxin_domain"/>
</dbReference>
<feature type="coiled-coil region" evidence="3">
    <location>
        <begin position="190"/>
        <end position="217"/>
    </location>
</feature>
<sequence length="244" mass="28215">MRLLQIFTVAMSTLLVACRVEEVASLDFFYDTINRDAYTVVKYFTTWCSHCKGLGPVFEQLSEKFDNSAANVTFLEVNCEVFASTICRRLPGFPMVEVIKPLTEPEKMDVELEAPVKKPWWSRVINSIKNRAFSATWDMDLNRVVEFKGSRDLPILTNFVEKVIESTEQETKVERILSDRSCPDEDCISLRKYLSLVKDVKKEIRKLENTLEIDENKDSETTKLKIALLRALENTRQAENRDEL</sequence>
<dbReference type="Pfam" id="PF00085">
    <property type="entry name" value="Thioredoxin"/>
    <property type="match status" value="1"/>
</dbReference>
<name>A0A0C7NA92_9SACH</name>
<keyword evidence="3" id="KW-0175">Coiled coil</keyword>
<evidence type="ECO:0000313" key="6">
    <source>
        <dbReference type="EMBL" id="CEP63427.1"/>
    </source>
</evidence>
<keyword evidence="2 4" id="KW-0732">Signal</keyword>
<dbReference type="OrthoDB" id="10264505at2759"/>
<dbReference type="GO" id="GO:0015035">
    <property type="term" value="F:protein-disulfide reductase activity"/>
    <property type="evidence" value="ECO:0007669"/>
    <property type="project" value="EnsemblFungi"/>
</dbReference>
<dbReference type="GO" id="GO:0003756">
    <property type="term" value="F:protein disulfide isomerase activity"/>
    <property type="evidence" value="ECO:0007669"/>
    <property type="project" value="EnsemblFungi"/>
</dbReference>
<feature type="chain" id="PRO_5002195503" evidence="4">
    <location>
        <begin position="19"/>
        <end position="244"/>
    </location>
</feature>
<dbReference type="PROSITE" id="PS51257">
    <property type="entry name" value="PROKAR_LIPOPROTEIN"/>
    <property type="match status" value="1"/>
</dbReference>
<dbReference type="Proteomes" id="UP000054304">
    <property type="component" value="Unassembled WGS sequence"/>
</dbReference>
<feature type="domain" description="Thioredoxin" evidence="5">
    <location>
        <begin position="4"/>
        <end position="165"/>
    </location>
</feature>
<dbReference type="PROSITE" id="PS51352">
    <property type="entry name" value="THIOREDOXIN_2"/>
    <property type="match status" value="1"/>
</dbReference>
<dbReference type="GeneID" id="34686932"/>
<evidence type="ECO:0000256" key="1">
    <source>
        <dbReference type="ARBA" id="ARBA00006347"/>
    </source>
</evidence>
<dbReference type="PANTHER" id="PTHR45672:SF3">
    <property type="entry name" value="THIOREDOXIN DOMAIN-CONTAINING PROTEIN 5"/>
    <property type="match status" value="1"/>
</dbReference>
<dbReference type="HOGENOM" id="CLU_087689_0_0_1"/>
<accession>A0A0C7NA92</accession>
<proteinExistence type="inferred from homology"/>
<protein>
    <submittedName>
        <fullName evidence="6">LALA0S08e02212g1_1</fullName>
    </submittedName>
</protein>
<dbReference type="RefSeq" id="XP_022629644.1">
    <property type="nucleotide sequence ID" value="XM_022771023.1"/>
</dbReference>
<gene>
    <name evidence="6" type="ORF">LALA0_S08e02212g</name>
</gene>
<dbReference type="InterPro" id="IPR036249">
    <property type="entry name" value="Thioredoxin-like_sf"/>
</dbReference>
<dbReference type="InterPro" id="IPR051063">
    <property type="entry name" value="PDI"/>
</dbReference>
<evidence type="ECO:0000259" key="5">
    <source>
        <dbReference type="PROSITE" id="PS51352"/>
    </source>
</evidence>
<keyword evidence="7" id="KW-1185">Reference proteome</keyword>
<dbReference type="GO" id="GO:0005783">
    <property type="term" value="C:endoplasmic reticulum"/>
    <property type="evidence" value="ECO:0007669"/>
    <property type="project" value="EnsemblFungi"/>
</dbReference>
<evidence type="ECO:0000256" key="3">
    <source>
        <dbReference type="SAM" id="Coils"/>
    </source>
</evidence>
<organism evidence="6 7">
    <name type="scientific">Lachancea lanzarotensis</name>
    <dbReference type="NCBI Taxonomy" id="1245769"/>
    <lineage>
        <taxon>Eukaryota</taxon>
        <taxon>Fungi</taxon>
        <taxon>Dikarya</taxon>
        <taxon>Ascomycota</taxon>
        <taxon>Saccharomycotina</taxon>
        <taxon>Saccharomycetes</taxon>
        <taxon>Saccharomycetales</taxon>
        <taxon>Saccharomycetaceae</taxon>
        <taxon>Lachancea</taxon>
    </lineage>
</organism>
<dbReference type="GO" id="GO:0006457">
    <property type="term" value="P:protein folding"/>
    <property type="evidence" value="ECO:0007669"/>
    <property type="project" value="EnsemblFungi"/>
</dbReference>
<evidence type="ECO:0000256" key="4">
    <source>
        <dbReference type="SAM" id="SignalP"/>
    </source>
</evidence>
<dbReference type="STRING" id="1245769.A0A0C7NA92"/>
<reference evidence="6 7" key="1">
    <citation type="submission" date="2014-12" db="EMBL/GenBank/DDBJ databases">
        <authorList>
            <person name="Neuveglise Cecile"/>
        </authorList>
    </citation>
    <scope>NUCLEOTIDE SEQUENCE [LARGE SCALE GENOMIC DNA]</scope>
    <source>
        <strain evidence="6 7">CBS 12615</strain>
    </source>
</reference>
<dbReference type="Gene3D" id="3.40.30.10">
    <property type="entry name" value="Glutaredoxin"/>
    <property type="match status" value="1"/>
</dbReference>
<evidence type="ECO:0000256" key="2">
    <source>
        <dbReference type="ARBA" id="ARBA00022729"/>
    </source>
</evidence>
<dbReference type="CDD" id="cd02961">
    <property type="entry name" value="PDI_a_family"/>
    <property type="match status" value="1"/>
</dbReference>
<evidence type="ECO:0000313" key="7">
    <source>
        <dbReference type="Proteomes" id="UP000054304"/>
    </source>
</evidence>
<feature type="signal peptide" evidence="4">
    <location>
        <begin position="1"/>
        <end position="18"/>
    </location>
</feature>
<dbReference type="PANTHER" id="PTHR45672">
    <property type="entry name" value="PROTEIN DISULFIDE-ISOMERASE C17H9.14C-RELATED"/>
    <property type="match status" value="1"/>
</dbReference>
<dbReference type="AlphaFoldDB" id="A0A0C7NA92"/>